<dbReference type="RefSeq" id="WP_187223979.1">
    <property type="nucleotide sequence ID" value="NZ_JABVED010000021.1"/>
</dbReference>
<dbReference type="EMBL" id="JABVED010000021">
    <property type="protein sequence ID" value="MBC6450900.1"/>
    <property type="molecule type" value="Genomic_DNA"/>
</dbReference>
<feature type="transmembrane region" description="Helical" evidence="2">
    <location>
        <begin position="202"/>
        <end position="219"/>
    </location>
</feature>
<feature type="transmembrane region" description="Helical" evidence="2">
    <location>
        <begin position="67"/>
        <end position="86"/>
    </location>
</feature>
<sequence>MTQEMERIAPALPTDTAGERPGRTIPRAPWMIPMALLVIGFLIYQLPPWAALDPTRSRIPLQNPAHYWLIVGHVFTGTISLVTGVLQVWPRLRITRPKAHRWIGRAYVFLGAVPSGILALVMLPVAYPVGKIGVAMSASLWTGAAILGWVKLRQRRYAAHRQLMLYSIAIMWGQVIWGFMIGMPFVLGWIPGQINFALVIEAARWVGWTGNIVLLGWWLNRTRGRRIGGLAGVKA</sequence>
<feature type="transmembrane region" description="Helical" evidence="2">
    <location>
        <begin position="107"/>
        <end position="126"/>
    </location>
</feature>
<dbReference type="Proteomes" id="UP000734823">
    <property type="component" value="Unassembled WGS sequence"/>
</dbReference>
<dbReference type="Pfam" id="PF10067">
    <property type="entry name" value="DUF2306"/>
    <property type="match status" value="1"/>
</dbReference>
<comment type="caution">
    <text evidence="3">The sequence shown here is derived from an EMBL/GenBank/DDBJ whole genome shotgun (WGS) entry which is preliminary data.</text>
</comment>
<feature type="transmembrane region" description="Helical" evidence="2">
    <location>
        <begin position="132"/>
        <end position="152"/>
    </location>
</feature>
<keyword evidence="4" id="KW-1185">Reference proteome</keyword>
<gene>
    <name evidence="3" type="ORF">GPZ80_27435</name>
</gene>
<feature type="transmembrane region" description="Helical" evidence="2">
    <location>
        <begin position="164"/>
        <end position="190"/>
    </location>
</feature>
<accession>A0ABR7LE17</accession>
<keyword evidence="2" id="KW-0472">Membrane</keyword>
<keyword evidence="2" id="KW-1133">Transmembrane helix</keyword>
<reference evidence="3 4" key="1">
    <citation type="submission" date="2020-06" db="EMBL/GenBank/DDBJ databases">
        <title>Actinokineospora xiongansis sp. nov., isolated from soil of Baiyangdian.</title>
        <authorList>
            <person name="Zhang X."/>
        </authorList>
    </citation>
    <scope>NUCLEOTIDE SEQUENCE [LARGE SCALE GENOMIC DNA]</scope>
    <source>
        <strain evidence="3 4">HBU206404</strain>
    </source>
</reference>
<keyword evidence="2" id="KW-0812">Transmembrane</keyword>
<evidence type="ECO:0000256" key="1">
    <source>
        <dbReference type="SAM" id="MobiDB-lite"/>
    </source>
</evidence>
<name>A0ABR7LE17_9PSEU</name>
<evidence type="ECO:0000313" key="4">
    <source>
        <dbReference type="Proteomes" id="UP000734823"/>
    </source>
</evidence>
<feature type="region of interest" description="Disordered" evidence="1">
    <location>
        <begin position="1"/>
        <end position="22"/>
    </location>
</feature>
<dbReference type="InterPro" id="IPR018750">
    <property type="entry name" value="DUF2306_membrane"/>
</dbReference>
<evidence type="ECO:0000256" key="2">
    <source>
        <dbReference type="SAM" id="Phobius"/>
    </source>
</evidence>
<protein>
    <submittedName>
        <fullName evidence="3">DUF2306 domain-containing protein</fullName>
    </submittedName>
</protein>
<feature type="transmembrane region" description="Helical" evidence="2">
    <location>
        <begin position="30"/>
        <end position="47"/>
    </location>
</feature>
<evidence type="ECO:0000313" key="3">
    <source>
        <dbReference type="EMBL" id="MBC6450900.1"/>
    </source>
</evidence>
<proteinExistence type="predicted"/>
<organism evidence="3 4">
    <name type="scientific">Actinokineospora xionganensis</name>
    <dbReference type="NCBI Taxonomy" id="2684470"/>
    <lineage>
        <taxon>Bacteria</taxon>
        <taxon>Bacillati</taxon>
        <taxon>Actinomycetota</taxon>
        <taxon>Actinomycetes</taxon>
        <taxon>Pseudonocardiales</taxon>
        <taxon>Pseudonocardiaceae</taxon>
        <taxon>Actinokineospora</taxon>
    </lineage>
</organism>